<dbReference type="AlphaFoldDB" id="A0A5E4PIW5"/>
<sequence>MNYTIKTELSIQSSVNDFCAVAAGRKISNCLRAAVKFGMQALTAVFLMAQLSVPVHAASAPVIRFATEATYPPFEYIDQTGQIKGFDIDIANALCAQIKADCTFSNQAFSSLIPSLKLGKFDALISALGVTPERQKQVAFTHSYYEPSGSFVAKTASHYLLTGLPGKTIGVQQGSTFEKYLQDKYGNKVTVKTYASIQDAFLDLDSGRVDIVLADTPIALAWLKQGNKSKTYAIIEKPIVDHTYFGTGYGIAVNLNATALLDKLNKALAEIKANGTYDQITKKYFGD</sequence>
<keyword evidence="3" id="KW-0732">Signal</keyword>
<dbReference type="GO" id="GO:0030313">
    <property type="term" value="C:cell envelope"/>
    <property type="evidence" value="ECO:0007669"/>
    <property type="project" value="UniProtKB-SubCell"/>
</dbReference>
<dbReference type="SMART" id="SM00062">
    <property type="entry name" value="PBPb"/>
    <property type="match status" value="1"/>
</dbReference>
<feature type="domain" description="Solute-binding protein family 3/N-terminal" evidence="5">
    <location>
        <begin position="62"/>
        <end position="287"/>
    </location>
</feature>
<evidence type="ECO:0000313" key="7">
    <source>
        <dbReference type="Proteomes" id="UP000324194"/>
    </source>
</evidence>
<name>A0A5E4PIW5_9COXI</name>
<dbReference type="EMBL" id="LR699120">
    <property type="protein sequence ID" value="VVC77009.1"/>
    <property type="molecule type" value="Genomic_DNA"/>
</dbReference>
<comment type="subcellular location">
    <subcellularLocation>
        <location evidence="1">Cell envelope</location>
    </subcellularLocation>
</comment>
<dbReference type="PANTHER" id="PTHR35936">
    <property type="entry name" value="MEMBRANE-BOUND LYTIC MUREIN TRANSGLYCOSYLASE F"/>
    <property type="match status" value="1"/>
</dbReference>
<dbReference type="PROSITE" id="PS01039">
    <property type="entry name" value="SBP_BACTERIAL_3"/>
    <property type="match status" value="1"/>
</dbReference>
<accession>A0A5E4PIW5</accession>
<evidence type="ECO:0000256" key="1">
    <source>
        <dbReference type="ARBA" id="ARBA00004196"/>
    </source>
</evidence>
<dbReference type="Gene3D" id="3.40.190.10">
    <property type="entry name" value="Periplasmic binding protein-like II"/>
    <property type="match status" value="2"/>
</dbReference>
<proteinExistence type="inferred from homology"/>
<dbReference type="SUPFAM" id="SSF53850">
    <property type="entry name" value="Periplasmic binding protein-like II"/>
    <property type="match status" value="1"/>
</dbReference>
<dbReference type="InterPro" id="IPR001638">
    <property type="entry name" value="Solute-binding_3/MltF_N"/>
</dbReference>
<dbReference type="InterPro" id="IPR018313">
    <property type="entry name" value="SBP_3_CS"/>
</dbReference>
<evidence type="ECO:0000313" key="6">
    <source>
        <dbReference type="EMBL" id="VVC77009.1"/>
    </source>
</evidence>
<dbReference type="Pfam" id="PF00497">
    <property type="entry name" value="SBP_bac_3"/>
    <property type="match status" value="1"/>
</dbReference>
<reference evidence="6 7" key="1">
    <citation type="submission" date="2019-08" db="EMBL/GenBank/DDBJ databases">
        <authorList>
            <person name="Guy L."/>
        </authorList>
    </citation>
    <scope>NUCLEOTIDE SEQUENCE [LARGE SCALE GENOMIC DNA]</scope>
    <source>
        <strain evidence="6 7">SGT-108</strain>
    </source>
</reference>
<organism evidence="6 7">
    <name type="scientific">Aquicella siphonis</name>
    <dbReference type="NCBI Taxonomy" id="254247"/>
    <lineage>
        <taxon>Bacteria</taxon>
        <taxon>Pseudomonadati</taxon>
        <taxon>Pseudomonadota</taxon>
        <taxon>Gammaproteobacteria</taxon>
        <taxon>Legionellales</taxon>
        <taxon>Coxiellaceae</taxon>
        <taxon>Aquicella</taxon>
    </lineage>
</organism>
<keyword evidence="7" id="KW-1185">Reference proteome</keyword>
<dbReference type="RefSeq" id="WP_232051919.1">
    <property type="nucleotide sequence ID" value="NZ_LR699120.1"/>
</dbReference>
<evidence type="ECO:0000256" key="3">
    <source>
        <dbReference type="ARBA" id="ARBA00022729"/>
    </source>
</evidence>
<dbReference type="PANTHER" id="PTHR35936:SF20">
    <property type="entry name" value="ABC TRANSPORTER ARGININE-BINDING PROTEIN 2-RELATED"/>
    <property type="match status" value="1"/>
</dbReference>
<evidence type="ECO:0000259" key="5">
    <source>
        <dbReference type="SMART" id="SM00062"/>
    </source>
</evidence>
<evidence type="ECO:0000256" key="4">
    <source>
        <dbReference type="RuleBase" id="RU003744"/>
    </source>
</evidence>
<comment type="similarity">
    <text evidence="2 4">Belongs to the bacterial solute-binding protein 3 family.</text>
</comment>
<evidence type="ECO:0000256" key="2">
    <source>
        <dbReference type="ARBA" id="ARBA00010333"/>
    </source>
</evidence>
<gene>
    <name evidence="6" type="primary">artJ</name>
    <name evidence="6" type="ORF">AQUSIP_23360</name>
</gene>
<dbReference type="KEGG" id="asip:AQUSIP_23360"/>
<protein>
    <submittedName>
        <fullName evidence="6">ABC transporter arginine-binding protein 1</fullName>
    </submittedName>
</protein>
<dbReference type="Proteomes" id="UP000324194">
    <property type="component" value="Chromosome 2"/>
</dbReference>